<dbReference type="Pfam" id="PF00853">
    <property type="entry name" value="Runt"/>
    <property type="match status" value="1"/>
</dbReference>
<feature type="compositionally biased region" description="Basic and acidic residues" evidence="5">
    <location>
        <begin position="676"/>
        <end position="686"/>
    </location>
</feature>
<dbReference type="InterPro" id="IPR000040">
    <property type="entry name" value="AML1_Runt"/>
</dbReference>
<dbReference type="EMBL" id="WVUK01000057">
    <property type="protein sequence ID" value="KAF7492040.1"/>
    <property type="molecule type" value="Genomic_DNA"/>
</dbReference>
<feature type="region of interest" description="Disordered" evidence="5">
    <location>
        <begin position="585"/>
        <end position="607"/>
    </location>
</feature>
<feature type="compositionally biased region" description="Basic and acidic residues" evidence="5">
    <location>
        <begin position="330"/>
        <end position="367"/>
    </location>
</feature>
<dbReference type="PRINTS" id="PR00967">
    <property type="entry name" value="ONCOGENEAML1"/>
</dbReference>
<evidence type="ECO:0000256" key="3">
    <source>
        <dbReference type="ARBA" id="ARBA00023163"/>
    </source>
</evidence>
<organism evidence="7">
    <name type="scientific">Sarcoptes scabiei</name>
    <name type="common">Itch mite</name>
    <name type="synonym">Acarus scabiei</name>
    <dbReference type="NCBI Taxonomy" id="52283"/>
    <lineage>
        <taxon>Eukaryota</taxon>
        <taxon>Metazoa</taxon>
        <taxon>Ecdysozoa</taxon>
        <taxon>Arthropoda</taxon>
        <taxon>Chelicerata</taxon>
        <taxon>Arachnida</taxon>
        <taxon>Acari</taxon>
        <taxon>Acariformes</taxon>
        <taxon>Sarcoptiformes</taxon>
        <taxon>Astigmata</taxon>
        <taxon>Psoroptidia</taxon>
        <taxon>Sarcoptoidea</taxon>
        <taxon>Sarcoptidae</taxon>
        <taxon>Sarcoptinae</taxon>
        <taxon>Sarcoptes</taxon>
    </lineage>
</organism>
<gene>
    <name evidence="7" type="ORF">SSS_6908</name>
</gene>
<feature type="compositionally biased region" description="Polar residues" evidence="5">
    <location>
        <begin position="759"/>
        <end position="779"/>
    </location>
</feature>
<name>A0A834R7R7_SARSC</name>
<keyword evidence="3" id="KW-0804">Transcription</keyword>
<dbReference type="PROSITE" id="PS51062">
    <property type="entry name" value="RUNT"/>
    <property type="match status" value="1"/>
</dbReference>
<reference evidence="8" key="3">
    <citation type="submission" date="2022-06" db="UniProtKB">
        <authorList>
            <consortium name="EnsemblMetazoa"/>
        </authorList>
    </citation>
    <scope>IDENTIFICATION</scope>
</reference>
<dbReference type="GO" id="GO:0005524">
    <property type="term" value="F:ATP binding"/>
    <property type="evidence" value="ECO:0007669"/>
    <property type="project" value="InterPro"/>
</dbReference>
<proteinExistence type="predicted"/>
<evidence type="ECO:0000256" key="1">
    <source>
        <dbReference type="ARBA" id="ARBA00004123"/>
    </source>
</evidence>
<feature type="compositionally biased region" description="Acidic residues" evidence="5">
    <location>
        <begin position="894"/>
        <end position="920"/>
    </location>
</feature>
<dbReference type="GO" id="GO:0000978">
    <property type="term" value="F:RNA polymerase II cis-regulatory region sequence-specific DNA binding"/>
    <property type="evidence" value="ECO:0007669"/>
    <property type="project" value="TreeGrafter"/>
</dbReference>
<dbReference type="Gene3D" id="2.60.40.720">
    <property type="match status" value="1"/>
</dbReference>
<reference evidence="9" key="1">
    <citation type="journal article" date="2020" name="PLoS Negl. Trop. Dis.">
        <title>High-quality nuclear genome for Sarcoptes scabiei-A critical resource for a neglected parasite.</title>
        <authorList>
            <person name="Korhonen P.K."/>
            <person name="Gasser R.B."/>
            <person name="Ma G."/>
            <person name="Wang T."/>
            <person name="Stroehlein A.J."/>
            <person name="Young N.D."/>
            <person name="Ang C.S."/>
            <person name="Fernando D.D."/>
            <person name="Lu H.C."/>
            <person name="Taylor S."/>
            <person name="Reynolds S.L."/>
            <person name="Mofiz E."/>
            <person name="Najaraj S.H."/>
            <person name="Gowda H."/>
            <person name="Madugundu A."/>
            <person name="Renuse S."/>
            <person name="Holt D."/>
            <person name="Pandey A."/>
            <person name="Papenfuss A.T."/>
            <person name="Fischer K."/>
        </authorList>
    </citation>
    <scope>NUCLEOTIDE SEQUENCE [LARGE SCALE GENOMIC DNA]</scope>
</reference>
<dbReference type="FunFam" id="2.60.40.720:FF:000001">
    <property type="entry name" value="Runt-related transcription factor"/>
    <property type="match status" value="1"/>
</dbReference>
<feature type="region of interest" description="Disordered" evidence="5">
    <location>
        <begin position="214"/>
        <end position="267"/>
    </location>
</feature>
<evidence type="ECO:0000256" key="2">
    <source>
        <dbReference type="ARBA" id="ARBA00023015"/>
    </source>
</evidence>
<feature type="compositionally biased region" description="Acidic residues" evidence="5">
    <location>
        <begin position="784"/>
        <end position="793"/>
    </location>
</feature>
<dbReference type="GO" id="GO:0000981">
    <property type="term" value="F:DNA-binding transcription factor activity, RNA polymerase II-specific"/>
    <property type="evidence" value="ECO:0007669"/>
    <property type="project" value="TreeGrafter"/>
</dbReference>
<feature type="compositionally biased region" description="Polar residues" evidence="5">
    <location>
        <begin position="463"/>
        <end position="486"/>
    </location>
</feature>
<dbReference type="PANTHER" id="PTHR11950">
    <property type="entry name" value="RUNT RELATED"/>
    <property type="match status" value="1"/>
</dbReference>
<dbReference type="GO" id="GO:0001709">
    <property type="term" value="P:cell fate determination"/>
    <property type="evidence" value="ECO:0007669"/>
    <property type="project" value="UniProtKB-ARBA"/>
</dbReference>
<accession>A0A834R7R7</accession>
<sequence>MTDFLFPGERLLNEVMSEHPGELVRTGSPNIICSALPTHWRSNKTLPVAFKVVALGEVSDGTLVTIKAGNDENWSGELRNASAIMKNQVAKFNDLRFVGRSGRGKSFSLTITVSTNPPQVGTYTKAIKVTVDGPREPRSKSSLMNQCWPFPGSQSNHFRAFANSFVGHHRNPIDPHLCPIPPLPCSSEWRLAARAQAEQWVLQAAAAVADLPRRLPNSSSSSASTTTSLSSSTVNDATNSISNAKSNPNVSNDSGSTKTAMDSNGSTLSPTSIWPSYYAAAAAAAANLPMFQASAINNGHHPHSQSTHLAPSRIVGYEGHQITSLSNNHHNPDSRQQDSHDEKESSNSRHFHNRLDSNRKTNERKSNLDNNGTNAGTMTMNHNSNNGKSSNIKHQRGEHRTTVNGGGINPKSTNAHPHRHSQSGHHHHQHHHFNNNHHNHHHHHHHHHSKSSTSSNKSERNRIVTTSATPNENRLNAANSNGNDSGTVRKKEPSLVNGDDGALLFSESSAVVPRHQASTNSIAHGSMSILPGADSLSPLVGLQPPHTHDRLLPNPLIHSTNPLATAAAAVAFLQSSPFYPGSLPPSAASVTLSSSSSSSPSQSMTMIGMSPKVPSNISAFFHPPSQSSSMEMRINRDEEITKKVRNGSNGFDHNESDQEEINVEDDDDNNNNDLKMFTDDKDGNDGKEEEDEIKRCRGLKRNRTNLDDDVKEENVDIEQIKSNDSSSLIDDDYDQDDNENVFVGKDIDDDDAKQDRSDQNNWFASSKHNDSGSNRSLRASSIIDENDQSDDDGCDRKKRRRCRKNDDRNGSTKTNADDEDDRSSSEDGDVESSEAIIYQKKNRIKLEHHSEDEENSNDSITKSRSEKPEKYEEEEEKEISQSIDSVRIENNDNAVDDEDDDDNDGDDDDDDSMNDSDIDIDEKFYRKNKSPKKNRTSMVPSPTMTDSSSSNSGSNLSWNHSNRSSSNGFWRPY</sequence>
<feature type="domain" description="Runt" evidence="6">
    <location>
        <begin position="11"/>
        <end position="139"/>
    </location>
</feature>
<feature type="compositionally biased region" description="Basic residues" evidence="5">
    <location>
        <begin position="926"/>
        <end position="935"/>
    </location>
</feature>
<dbReference type="InterPro" id="IPR013524">
    <property type="entry name" value="Runt_dom"/>
</dbReference>
<feature type="compositionally biased region" description="Low complexity" evidence="5">
    <location>
        <begin position="370"/>
        <end position="383"/>
    </location>
</feature>
<feature type="compositionally biased region" description="Acidic residues" evidence="5">
    <location>
        <begin position="729"/>
        <end position="739"/>
    </location>
</feature>
<evidence type="ECO:0000313" key="8">
    <source>
        <dbReference type="EnsemblMetazoa" id="KAF7492040.1"/>
    </source>
</evidence>
<dbReference type="OrthoDB" id="10029800at2759"/>
<dbReference type="Proteomes" id="UP000070412">
    <property type="component" value="Unassembled WGS sequence"/>
</dbReference>
<feature type="compositionally biased region" description="Polar residues" evidence="5">
    <location>
        <begin position="234"/>
        <end position="267"/>
    </location>
</feature>
<keyword evidence="4" id="KW-0539">Nucleus</keyword>
<keyword evidence="2" id="KW-0805">Transcription regulation</keyword>
<evidence type="ECO:0000256" key="4">
    <source>
        <dbReference type="ARBA" id="ARBA00023242"/>
    </source>
</evidence>
<feature type="compositionally biased region" description="Polar residues" evidence="5">
    <location>
        <begin position="936"/>
        <end position="946"/>
    </location>
</feature>
<evidence type="ECO:0000313" key="7">
    <source>
        <dbReference type="EMBL" id="KAF7492040.1"/>
    </source>
</evidence>
<dbReference type="SUPFAM" id="SSF49417">
    <property type="entry name" value="p53-like transcription factors"/>
    <property type="match status" value="1"/>
</dbReference>
<dbReference type="PANTHER" id="PTHR11950:SF49">
    <property type="entry name" value="PROTEIN LOZENGE"/>
    <property type="match status" value="1"/>
</dbReference>
<feature type="compositionally biased region" description="Basic and acidic residues" evidence="5">
    <location>
        <begin position="861"/>
        <end position="870"/>
    </location>
</feature>
<evidence type="ECO:0000313" key="9">
    <source>
        <dbReference type="Proteomes" id="UP000070412"/>
    </source>
</evidence>
<feature type="compositionally biased region" description="Acidic residues" evidence="5">
    <location>
        <begin position="817"/>
        <end position="832"/>
    </location>
</feature>
<dbReference type="GO" id="GO:0005634">
    <property type="term" value="C:nucleus"/>
    <property type="evidence" value="ECO:0007669"/>
    <property type="project" value="UniProtKB-SubCell"/>
</dbReference>
<evidence type="ECO:0000256" key="5">
    <source>
        <dbReference type="SAM" id="MobiDB-lite"/>
    </source>
</evidence>
<dbReference type="InterPro" id="IPR012346">
    <property type="entry name" value="p53/RUNT-type_TF_DNA-bd_sf"/>
</dbReference>
<dbReference type="EnsemblMetazoa" id="SSS_6908s_mrna">
    <property type="protein sequence ID" value="KAF7492040.1"/>
    <property type="gene ID" value="SSS_6908"/>
</dbReference>
<dbReference type="AlphaFoldDB" id="A0A834R7R7"/>
<feature type="compositionally biased region" description="Basic residues" evidence="5">
    <location>
        <begin position="416"/>
        <end position="450"/>
    </location>
</feature>
<feature type="compositionally biased region" description="Acidic residues" evidence="5">
    <location>
        <begin position="657"/>
        <end position="670"/>
    </location>
</feature>
<feature type="compositionally biased region" description="Low complexity" evidence="5">
    <location>
        <begin position="947"/>
        <end position="962"/>
    </location>
</feature>
<feature type="compositionally biased region" description="Basic and acidic residues" evidence="5">
    <location>
        <begin position="710"/>
        <end position="721"/>
    </location>
</feature>
<dbReference type="InterPro" id="IPR008967">
    <property type="entry name" value="p53-like_TF_DNA-bd_sf"/>
</dbReference>
<feature type="region of interest" description="Disordered" evidence="5">
    <location>
        <begin position="642"/>
        <end position="693"/>
    </location>
</feature>
<feature type="region of interest" description="Disordered" evidence="5">
    <location>
        <begin position="323"/>
        <end position="496"/>
    </location>
</feature>
<protein>
    <submittedName>
        <fullName evidence="7">Runt-related transcription factor 1</fullName>
    </submittedName>
</protein>
<feature type="compositionally biased region" description="Low complexity" evidence="5">
    <location>
        <begin position="218"/>
        <end position="233"/>
    </location>
</feature>
<feature type="region of interest" description="Disordered" evidence="5">
    <location>
        <begin position="710"/>
        <end position="973"/>
    </location>
</feature>
<comment type="subcellular location">
    <subcellularLocation>
        <location evidence="1">Nucleus</location>
    </subcellularLocation>
</comment>
<feature type="compositionally biased region" description="Low complexity" evidence="5">
    <location>
        <begin position="585"/>
        <end position="603"/>
    </location>
</feature>
<keyword evidence="9" id="KW-1185">Reference proteome</keyword>
<reference evidence="7" key="2">
    <citation type="submission" date="2020-01" db="EMBL/GenBank/DDBJ databases">
        <authorList>
            <person name="Korhonen P.K.K."/>
            <person name="Guangxu M.G."/>
            <person name="Wang T.W."/>
            <person name="Stroehlein A.J.S."/>
            <person name="Young N.D."/>
            <person name="Ang C.-S.A."/>
            <person name="Fernando D.W.F."/>
            <person name="Lu H.L."/>
            <person name="Taylor S.T."/>
            <person name="Ehtesham M.E.M."/>
            <person name="Najaraj S.H.N."/>
            <person name="Harsha G.H.G."/>
            <person name="Madugundu A.M."/>
            <person name="Renuse S.R."/>
            <person name="Holt D.H."/>
            <person name="Pandey A.P."/>
            <person name="Papenfuss A.P."/>
            <person name="Gasser R.B.G."/>
            <person name="Fischer K.F."/>
        </authorList>
    </citation>
    <scope>NUCLEOTIDE SEQUENCE</scope>
    <source>
        <strain evidence="7">SSS_KF_BRIS2020</strain>
    </source>
</reference>
<evidence type="ECO:0000259" key="6">
    <source>
        <dbReference type="PROSITE" id="PS51062"/>
    </source>
</evidence>
<feature type="compositionally biased region" description="Polar residues" evidence="5">
    <location>
        <begin position="963"/>
        <end position="973"/>
    </location>
</feature>